<protein>
    <submittedName>
        <fullName evidence="1">Uncharacterized protein</fullName>
    </submittedName>
</protein>
<dbReference type="Proteomes" id="UP000235916">
    <property type="component" value="Unassembled WGS sequence"/>
</dbReference>
<reference evidence="1 2" key="1">
    <citation type="submission" date="2018-01" db="EMBL/GenBank/DDBJ databases">
        <title>Draft genome sequence of Paucibacter aquatile CR182 isolated from freshwater of the Nakdong River.</title>
        <authorList>
            <person name="Choi A."/>
            <person name="Chung E.J."/>
        </authorList>
    </citation>
    <scope>NUCLEOTIDE SEQUENCE [LARGE SCALE GENOMIC DNA]</scope>
    <source>
        <strain evidence="1 2">CR182</strain>
    </source>
</reference>
<evidence type="ECO:0000313" key="1">
    <source>
        <dbReference type="EMBL" id="PND37207.1"/>
    </source>
</evidence>
<dbReference type="RefSeq" id="WP_102767124.1">
    <property type="nucleotide sequence ID" value="NZ_POSP01000003.1"/>
</dbReference>
<dbReference type="EMBL" id="POSP01000003">
    <property type="protein sequence ID" value="PND37207.1"/>
    <property type="molecule type" value="Genomic_DNA"/>
</dbReference>
<proteinExistence type="predicted"/>
<dbReference type="AlphaFoldDB" id="A0A2N8KUS0"/>
<dbReference type="OrthoDB" id="8780074at2"/>
<name>A0A2N8KUS0_9BURK</name>
<accession>A0A2N8KUS0</accession>
<keyword evidence="2" id="KW-1185">Reference proteome</keyword>
<comment type="caution">
    <text evidence="1">The sequence shown here is derived from an EMBL/GenBank/DDBJ whole genome shotgun (WGS) entry which is preliminary data.</text>
</comment>
<evidence type="ECO:0000313" key="2">
    <source>
        <dbReference type="Proteomes" id="UP000235916"/>
    </source>
</evidence>
<gene>
    <name evidence="1" type="ORF">C1O66_06435</name>
</gene>
<organism evidence="1 2">
    <name type="scientific">Kinneretia aquatilis</name>
    <dbReference type="NCBI Taxonomy" id="2070761"/>
    <lineage>
        <taxon>Bacteria</taxon>
        <taxon>Pseudomonadati</taxon>
        <taxon>Pseudomonadota</taxon>
        <taxon>Betaproteobacteria</taxon>
        <taxon>Burkholderiales</taxon>
        <taxon>Sphaerotilaceae</taxon>
        <taxon>Roseateles</taxon>
    </lineage>
</organism>
<sequence length="114" mass="12734">MRRVFIHYVTRHFGNKQARPSSSIVPRRYTPPKTLRSWTLDIPGGDLYELFLFDNGTICAATGRFAHASGSTQCSWQEFAEGKLHDLIRRTMGDAVLTEALDALRSATPAQSGH</sequence>